<dbReference type="Proteomes" id="UP000295341">
    <property type="component" value="Unassembled WGS sequence"/>
</dbReference>
<dbReference type="Pfam" id="PF01361">
    <property type="entry name" value="Tautomerase"/>
    <property type="match status" value="1"/>
</dbReference>
<reference evidence="4 5" key="1">
    <citation type="submission" date="2019-03" db="EMBL/GenBank/DDBJ databases">
        <title>Genomic Encyclopedia of Type Strains, Phase IV (KMG-IV): sequencing the most valuable type-strain genomes for metagenomic binning, comparative biology and taxonomic classification.</title>
        <authorList>
            <person name="Goeker M."/>
        </authorList>
    </citation>
    <scope>NUCLEOTIDE SEQUENCE [LARGE SCALE GENOMIC DNA]</scope>
    <source>
        <strain evidence="4 5">DSM 26377</strain>
    </source>
</reference>
<sequence>MPLVVIKGIEGVFSAAQKQEVIKKITDTMVSVEGERMRAITWVLFEEVKSGDWGIGGKCFTAEDVKKVQAGG</sequence>
<comment type="similarity">
    <text evidence="1">Belongs to the 4-oxalocrotonate tautomerase family.</text>
</comment>
<dbReference type="PANTHER" id="PTHR35530:SF1">
    <property type="entry name" value="2-HYDROXYMUCONATE TAUTOMERASE"/>
    <property type="match status" value="1"/>
</dbReference>
<name>A0A4R7P0D1_9GAMM</name>
<protein>
    <submittedName>
        <fullName evidence="4">4-oxalocrotonate tautomerase</fullName>
    </submittedName>
</protein>
<organism evidence="4 5">
    <name type="scientific">Panacagrimonas perspica</name>
    <dbReference type="NCBI Taxonomy" id="381431"/>
    <lineage>
        <taxon>Bacteria</taxon>
        <taxon>Pseudomonadati</taxon>
        <taxon>Pseudomonadota</taxon>
        <taxon>Gammaproteobacteria</taxon>
        <taxon>Nevskiales</taxon>
        <taxon>Nevskiaceae</taxon>
        <taxon>Panacagrimonas</taxon>
    </lineage>
</organism>
<accession>A0A4R7P0D1</accession>
<evidence type="ECO:0000313" key="4">
    <source>
        <dbReference type="EMBL" id="TDU26501.1"/>
    </source>
</evidence>
<keyword evidence="2" id="KW-0413">Isomerase</keyword>
<dbReference type="PANTHER" id="PTHR35530">
    <property type="entry name" value="TAUTOMERASE-RELATED"/>
    <property type="match status" value="1"/>
</dbReference>
<evidence type="ECO:0000313" key="5">
    <source>
        <dbReference type="Proteomes" id="UP000295341"/>
    </source>
</evidence>
<dbReference type="InterPro" id="IPR004370">
    <property type="entry name" value="4-OT-like_dom"/>
</dbReference>
<feature type="domain" description="4-oxalocrotonate tautomerase-like" evidence="3">
    <location>
        <begin position="2"/>
        <end position="62"/>
    </location>
</feature>
<evidence type="ECO:0000256" key="1">
    <source>
        <dbReference type="ARBA" id="ARBA00006723"/>
    </source>
</evidence>
<dbReference type="RefSeq" id="WP_133882701.1">
    <property type="nucleotide sequence ID" value="NZ_MWIN01000019.1"/>
</dbReference>
<proteinExistence type="inferred from homology"/>
<dbReference type="SUPFAM" id="SSF55331">
    <property type="entry name" value="Tautomerase/MIF"/>
    <property type="match status" value="1"/>
</dbReference>
<evidence type="ECO:0000256" key="2">
    <source>
        <dbReference type="ARBA" id="ARBA00023235"/>
    </source>
</evidence>
<dbReference type="GO" id="GO:0016853">
    <property type="term" value="F:isomerase activity"/>
    <property type="evidence" value="ECO:0007669"/>
    <property type="project" value="UniProtKB-KW"/>
</dbReference>
<evidence type="ECO:0000259" key="3">
    <source>
        <dbReference type="Pfam" id="PF01361"/>
    </source>
</evidence>
<dbReference type="InterPro" id="IPR014347">
    <property type="entry name" value="Tautomerase/MIF_sf"/>
</dbReference>
<dbReference type="Gene3D" id="3.30.429.10">
    <property type="entry name" value="Macrophage Migration Inhibitory Factor"/>
    <property type="match status" value="1"/>
</dbReference>
<dbReference type="AlphaFoldDB" id="A0A4R7P0D1"/>
<comment type="caution">
    <text evidence="4">The sequence shown here is derived from an EMBL/GenBank/DDBJ whole genome shotgun (WGS) entry which is preliminary data.</text>
</comment>
<dbReference type="EMBL" id="SOBT01000010">
    <property type="protein sequence ID" value="TDU26501.1"/>
    <property type="molecule type" value="Genomic_DNA"/>
</dbReference>
<gene>
    <name evidence="4" type="ORF">DFR24_3527</name>
</gene>
<keyword evidence="5" id="KW-1185">Reference proteome</keyword>
<dbReference type="OrthoDB" id="8098375at2"/>